<evidence type="ECO:0000256" key="2">
    <source>
        <dbReference type="ARBA" id="ARBA00023077"/>
    </source>
</evidence>
<evidence type="ECO:0000259" key="5">
    <source>
        <dbReference type="Pfam" id="PF00593"/>
    </source>
</evidence>
<keyword evidence="2 4" id="KW-0798">TonB box</keyword>
<accession>A0ABS6SAA3</accession>
<keyword evidence="3" id="KW-0812">Transmembrane</keyword>
<comment type="similarity">
    <text evidence="3 4">Belongs to the TonB-dependent receptor family.</text>
</comment>
<dbReference type="InterPro" id="IPR012910">
    <property type="entry name" value="Plug_dom"/>
</dbReference>
<evidence type="ECO:0000256" key="1">
    <source>
        <dbReference type="ARBA" id="ARBA00023065"/>
    </source>
</evidence>
<gene>
    <name evidence="7" type="ORF">KCG44_00765</name>
</gene>
<keyword evidence="7" id="KW-0675">Receptor</keyword>
<dbReference type="EMBL" id="JAGSPA010000001">
    <property type="protein sequence ID" value="MBV7255307.1"/>
    <property type="molecule type" value="Genomic_DNA"/>
</dbReference>
<feature type="domain" description="TonB-dependent receptor plug" evidence="6">
    <location>
        <begin position="75"/>
        <end position="178"/>
    </location>
</feature>
<proteinExistence type="inferred from homology"/>
<evidence type="ECO:0000256" key="3">
    <source>
        <dbReference type="PROSITE-ProRule" id="PRU01360"/>
    </source>
</evidence>
<evidence type="ECO:0000256" key="4">
    <source>
        <dbReference type="RuleBase" id="RU003357"/>
    </source>
</evidence>
<dbReference type="RefSeq" id="WP_218443591.1">
    <property type="nucleotide sequence ID" value="NZ_JAGSPA010000001.1"/>
</dbReference>
<dbReference type="Pfam" id="PF00593">
    <property type="entry name" value="TonB_dep_Rec_b-barrel"/>
    <property type="match status" value="1"/>
</dbReference>
<dbReference type="InterPro" id="IPR039426">
    <property type="entry name" value="TonB-dep_rcpt-like"/>
</dbReference>
<dbReference type="Pfam" id="PF07715">
    <property type="entry name" value="Plug"/>
    <property type="match status" value="1"/>
</dbReference>
<feature type="domain" description="TonB-dependent receptor-like beta-barrel" evidence="5">
    <location>
        <begin position="265"/>
        <end position="702"/>
    </location>
</feature>
<keyword evidence="1" id="KW-0406">Ion transport</keyword>
<reference evidence="7 8" key="1">
    <citation type="submission" date="2021-04" db="EMBL/GenBank/DDBJ databases">
        <authorList>
            <person name="Pira H."/>
            <person name="Risdian C."/>
            <person name="Wink J."/>
        </authorList>
    </citation>
    <scope>NUCLEOTIDE SEQUENCE [LARGE SCALE GENOMIC DNA]</scope>
    <source>
        <strain evidence="7 8">WHA3</strain>
    </source>
</reference>
<keyword evidence="8" id="KW-1185">Reference proteome</keyword>
<dbReference type="Proteomes" id="UP000722336">
    <property type="component" value="Unassembled WGS sequence"/>
</dbReference>
<evidence type="ECO:0000259" key="6">
    <source>
        <dbReference type="Pfam" id="PF07715"/>
    </source>
</evidence>
<evidence type="ECO:0000313" key="8">
    <source>
        <dbReference type="Proteomes" id="UP000722336"/>
    </source>
</evidence>
<comment type="caution">
    <text evidence="7">The sequence shown here is derived from an EMBL/GenBank/DDBJ whole genome shotgun (WGS) entry which is preliminary data.</text>
</comment>
<dbReference type="PANTHER" id="PTHR32552">
    <property type="entry name" value="FERRICHROME IRON RECEPTOR-RELATED"/>
    <property type="match status" value="1"/>
</dbReference>
<dbReference type="InterPro" id="IPR000531">
    <property type="entry name" value="Beta-barrel_TonB"/>
</dbReference>
<keyword evidence="3" id="KW-0813">Transport</keyword>
<dbReference type="CDD" id="cd01347">
    <property type="entry name" value="ligand_gated_channel"/>
    <property type="match status" value="1"/>
</dbReference>
<dbReference type="PANTHER" id="PTHR32552:SF81">
    <property type="entry name" value="TONB-DEPENDENT OUTER MEMBRANE RECEPTOR"/>
    <property type="match status" value="1"/>
</dbReference>
<keyword evidence="3 4" id="KW-0472">Membrane</keyword>
<sequence>MSVKRIPIEDTAGETRRASRVRKKRVSVALLAYSALAAISYAPALHAQEAEDAERDATSQNLIVVTATKREALIQNVPVSVRALTGDELDRIGAVDMESYIKTVPGVSLNENGPGQNGVIIRGLSAVSGFASPVGYYIDDVSQAQNQQSDLELYDIESVQILRGPQGTLFGEGSIGGTILIRTNQPVLDEFQGSADLEVSSLTSGGEGFATHAMINLPIVKDRLGIRLTGYHRDDSGWIDNIVTGSKNVNTLERTGFRGLLLFKPTDRLNLTLSGYYQEMTTGALQTQDPLFAGGRFEAASPEDGVSRQDIEQYSARLTYDLDFAELTSVTAYYKRDQQIDEVISDFVGSGGFLNNGDFIRRLNDEPTRLFNHETRLVSSGDNTLDWLVGIYYSERKQSFDQSFIDIGNPTFFGGIQFLGERDINQVGVFGEANYALADNFDFTAGLRYYREEYTYDGAEVFPGLPANPLLPPKGKDKAWSPKFALSYFPTDDLSVYGLVTRGFRAGGHTGNTPGLAPDTFGPDSNWNYEIGVKGVFFGGDLVANFAAYYINWTDLQVSDQFFNPDLQADINYTSNAGSADSKGFELDIFATPFDGLSINMGLGYIDAKLTKDVPTLGGVAGDRLGDVPDLTVSVDAQYEFPIGNTLEGFVGGSFQHIGEAQDNFTAVIQDGNRTLDSYNLGGLRAGVRNDNWEFRVFADNVWNEFSVTSYLLIQEVTLRPRRIGARVSVSF</sequence>
<name>A0ABS6SAA3_9SPHN</name>
<keyword evidence="3" id="KW-0998">Cell outer membrane</keyword>
<comment type="subcellular location">
    <subcellularLocation>
        <location evidence="3">Cell outer membrane</location>
        <topology evidence="3">Multi-pass membrane protein</topology>
    </subcellularLocation>
</comment>
<keyword evidence="3" id="KW-1134">Transmembrane beta strand</keyword>
<dbReference type="PROSITE" id="PS52016">
    <property type="entry name" value="TONB_DEPENDENT_REC_3"/>
    <property type="match status" value="1"/>
</dbReference>
<protein>
    <submittedName>
        <fullName evidence="7">TonB-dependent receptor</fullName>
    </submittedName>
</protein>
<evidence type="ECO:0000313" key="7">
    <source>
        <dbReference type="EMBL" id="MBV7255307.1"/>
    </source>
</evidence>
<organism evidence="7 8">
    <name type="scientific">Pacificimonas pallii</name>
    <dbReference type="NCBI Taxonomy" id="2827236"/>
    <lineage>
        <taxon>Bacteria</taxon>
        <taxon>Pseudomonadati</taxon>
        <taxon>Pseudomonadota</taxon>
        <taxon>Alphaproteobacteria</taxon>
        <taxon>Sphingomonadales</taxon>
        <taxon>Sphingosinicellaceae</taxon>
        <taxon>Pacificimonas</taxon>
    </lineage>
</organism>